<organism evidence="2 3">
    <name type="scientific">Anaerorhabdus furcosa</name>
    <dbReference type="NCBI Taxonomy" id="118967"/>
    <lineage>
        <taxon>Bacteria</taxon>
        <taxon>Bacillati</taxon>
        <taxon>Bacillota</taxon>
        <taxon>Erysipelotrichia</taxon>
        <taxon>Erysipelotrichales</taxon>
        <taxon>Erysipelotrichaceae</taxon>
        <taxon>Anaerorhabdus</taxon>
    </lineage>
</organism>
<dbReference type="OrthoDB" id="7342920at2"/>
<protein>
    <submittedName>
        <fullName evidence="2">Uncharacterized protein</fullName>
    </submittedName>
</protein>
<keyword evidence="3" id="KW-1185">Reference proteome</keyword>
<name>A0A1T4QM66_9FIRM</name>
<evidence type="ECO:0000313" key="2">
    <source>
        <dbReference type="EMBL" id="SKA04561.1"/>
    </source>
</evidence>
<feature type="signal peptide" evidence="1">
    <location>
        <begin position="1"/>
        <end position="25"/>
    </location>
</feature>
<proteinExistence type="predicted"/>
<gene>
    <name evidence="2" type="ORF">SAMN02745191_0065</name>
</gene>
<feature type="chain" id="PRO_5013114924" evidence="1">
    <location>
        <begin position="26"/>
        <end position="271"/>
    </location>
</feature>
<evidence type="ECO:0000256" key="1">
    <source>
        <dbReference type="SAM" id="SignalP"/>
    </source>
</evidence>
<sequence>MKKLLKMLLCMLCAINVLNVTSAFAESDNEQNYSVEEIIIDMIVDKNNIDEIAEEYDIPLEVQQSIIDMYEKNPSSIVTISNIDNRGSRAASGAWGPIRSYGKYQMRDWIVSGTASTGSKRVKSGINTSKFADKIGFVVAGYYLDAMYPFATIVLSVLDAFNVGNQYTADGSDKLDVSIKITTKEKFTYVVLGNQKMLGAKSYYTVLNEGAWTFYSESKAKHYQKIVTYNKVYTTSTYAFPDGRASTSFGSGGYIDEPPTVKMGEAIFYLY</sequence>
<reference evidence="3" key="1">
    <citation type="submission" date="2017-02" db="EMBL/GenBank/DDBJ databases">
        <authorList>
            <person name="Varghese N."/>
            <person name="Submissions S."/>
        </authorList>
    </citation>
    <scope>NUCLEOTIDE SEQUENCE [LARGE SCALE GENOMIC DNA]</scope>
    <source>
        <strain evidence="3">ATCC 25662</strain>
    </source>
</reference>
<dbReference type="AlphaFoldDB" id="A0A1T4QM66"/>
<evidence type="ECO:0000313" key="3">
    <source>
        <dbReference type="Proteomes" id="UP000243297"/>
    </source>
</evidence>
<accession>A0A1T4QM66</accession>
<dbReference type="EMBL" id="FUWY01000011">
    <property type="protein sequence ID" value="SKA04561.1"/>
    <property type="molecule type" value="Genomic_DNA"/>
</dbReference>
<dbReference type="Proteomes" id="UP000243297">
    <property type="component" value="Unassembled WGS sequence"/>
</dbReference>
<dbReference type="RefSeq" id="WP_078712877.1">
    <property type="nucleotide sequence ID" value="NZ_FUWY01000011.1"/>
</dbReference>
<keyword evidence="1" id="KW-0732">Signal</keyword>